<feature type="region of interest" description="Disordered" evidence="1">
    <location>
        <begin position="1"/>
        <end position="178"/>
    </location>
</feature>
<name>A0AAV7LS92_PLEWA</name>
<comment type="caution">
    <text evidence="2">The sequence shown here is derived from an EMBL/GenBank/DDBJ whole genome shotgun (WGS) entry which is preliminary data.</text>
</comment>
<keyword evidence="3" id="KW-1185">Reference proteome</keyword>
<gene>
    <name evidence="2" type="ORF">NDU88_004870</name>
</gene>
<dbReference type="AlphaFoldDB" id="A0AAV7LS92"/>
<reference evidence="2" key="1">
    <citation type="journal article" date="2022" name="bioRxiv">
        <title>Sequencing and chromosome-scale assembly of the giantPleurodeles waltlgenome.</title>
        <authorList>
            <person name="Brown T."/>
            <person name="Elewa A."/>
            <person name="Iarovenko S."/>
            <person name="Subramanian E."/>
            <person name="Araus A.J."/>
            <person name="Petzold A."/>
            <person name="Susuki M."/>
            <person name="Suzuki K.-i.T."/>
            <person name="Hayashi T."/>
            <person name="Toyoda A."/>
            <person name="Oliveira C."/>
            <person name="Osipova E."/>
            <person name="Leigh N.D."/>
            <person name="Simon A."/>
            <person name="Yun M.H."/>
        </authorList>
    </citation>
    <scope>NUCLEOTIDE SEQUENCE</scope>
    <source>
        <strain evidence="2">20211129_DDA</strain>
        <tissue evidence="2">Liver</tissue>
    </source>
</reference>
<evidence type="ECO:0000313" key="3">
    <source>
        <dbReference type="Proteomes" id="UP001066276"/>
    </source>
</evidence>
<evidence type="ECO:0000256" key="1">
    <source>
        <dbReference type="SAM" id="MobiDB-lite"/>
    </source>
</evidence>
<proteinExistence type="predicted"/>
<accession>A0AAV7LS92</accession>
<protein>
    <submittedName>
        <fullName evidence="2">Uncharacterized protein</fullName>
    </submittedName>
</protein>
<sequence length="178" mass="19110">MQGPGLPKRPGPESPAGHRRRKKERGEKGPHPLRPTKMAAPTGTAHPQDHQSTGGLTGGTSPCRRLVPPQEPRRPIKPQTRLRGSRQQGYGRTGRRGCRQGPSPPTAGASQIQKGRKRPFPTTLTSQASGGHSSRRRRGPHAPNAKVRARPAGPNKPARPLVGNWHSTEPSPKAPGED</sequence>
<evidence type="ECO:0000313" key="2">
    <source>
        <dbReference type="EMBL" id="KAJ1091753.1"/>
    </source>
</evidence>
<dbReference type="Proteomes" id="UP001066276">
    <property type="component" value="Chromosome 11"/>
</dbReference>
<dbReference type="EMBL" id="JANPWB010000015">
    <property type="protein sequence ID" value="KAJ1091753.1"/>
    <property type="molecule type" value="Genomic_DNA"/>
</dbReference>
<organism evidence="2 3">
    <name type="scientific">Pleurodeles waltl</name>
    <name type="common">Iberian ribbed newt</name>
    <dbReference type="NCBI Taxonomy" id="8319"/>
    <lineage>
        <taxon>Eukaryota</taxon>
        <taxon>Metazoa</taxon>
        <taxon>Chordata</taxon>
        <taxon>Craniata</taxon>
        <taxon>Vertebrata</taxon>
        <taxon>Euteleostomi</taxon>
        <taxon>Amphibia</taxon>
        <taxon>Batrachia</taxon>
        <taxon>Caudata</taxon>
        <taxon>Salamandroidea</taxon>
        <taxon>Salamandridae</taxon>
        <taxon>Pleurodelinae</taxon>
        <taxon>Pleurodeles</taxon>
    </lineage>
</organism>